<reference evidence="1 2" key="1">
    <citation type="submission" date="2019-12" db="EMBL/GenBank/DDBJ databases">
        <title>Enteriobacteria Tanzani isolates_8377-8380.</title>
        <authorList>
            <person name="Subbiah M."/>
            <person name="Call D."/>
        </authorList>
    </citation>
    <scope>NUCLEOTIDE SEQUENCE [LARGE SCALE GENOMIC DNA]</scope>
    <source>
        <strain evidence="1 2">8378wC7</strain>
    </source>
</reference>
<accession>A0A6L7CS82</accession>
<evidence type="ECO:0000313" key="1">
    <source>
        <dbReference type="EMBL" id="MWT91534.1"/>
    </source>
</evidence>
<feature type="non-terminal residue" evidence="1">
    <location>
        <position position="1"/>
    </location>
</feature>
<feature type="non-terminal residue" evidence="1">
    <location>
        <position position="75"/>
    </location>
</feature>
<comment type="caution">
    <text evidence="1">The sequence shown here is derived from an EMBL/GenBank/DDBJ whole genome shotgun (WGS) entry which is preliminary data.</text>
</comment>
<sequence length="75" mass="8355">LYSVLSEHIDGNCGADVADQQFLADQLYVTIRTIRNWVSFLEGNDCLVQIPIAEKICAYALIPAEVWKANNTSKP</sequence>
<evidence type="ECO:0000313" key="2">
    <source>
        <dbReference type="Proteomes" id="UP000480485"/>
    </source>
</evidence>
<proteinExistence type="predicted"/>
<organism evidence="1 2">
    <name type="scientific">Escherichia coli</name>
    <dbReference type="NCBI Taxonomy" id="562"/>
    <lineage>
        <taxon>Bacteria</taxon>
        <taxon>Pseudomonadati</taxon>
        <taxon>Pseudomonadota</taxon>
        <taxon>Gammaproteobacteria</taxon>
        <taxon>Enterobacterales</taxon>
        <taxon>Enterobacteriaceae</taxon>
        <taxon>Escherichia</taxon>
    </lineage>
</organism>
<dbReference type="Proteomes" id="UP000480485">
    <property type="component" value="Unassembled WGS sequence"/>
</dbReference>
<dbReference type="AlphaFoldDB" id="A0A6L7CS82"/>
<name>A0A6L7CS82_ECOLX</name>
<protein>
    <submittedName>
        <fullName evidence="1">Helix-turn-helix domain-containing protein</fullName>
    </submittedName>
</protein>
<gene>
    <name evidence="1" type="ORF">GP954_41905</name>
</gene>
<dbReference type="EMBL" id="WTRN01004749">
    <property type="protein sequence ID" value="MWT91534.1"/>
    <property type="molecule type" value="Genomic_DNA"/>
</dbReference>